<name>A0ACB9GBZ2_CICIN</name>
<accession>A0ACB9GBZ2</accession>
<evidence type="ECO:0000313" key="1">
    <source>
        <dbReference type="EMBL" id="KAI3780601.1"/>
    </source>
</evidence>
<organism evidence="1 2">
    <name type="scientific">Cichorium intybus</name>
    <name type="common">Chicory</name>
    <dbReference type="NCBI Taxonomy" id="13427"/>
    <lineage>
        <taxon>Eukaryota</taxon>
        <taxon>Viridiplantae</taxon>
        <taxon>Streptophyta</taxon>
        <taxon>Embryophyta</taxon>
        <taxon>Tracheophyta</taxon>
        <taxon>Spermatophyta</taxon>
        <taxon>Magnoliopsida</taxon>
        <taxon>eudicotyledons</taxon>
        <taxon>Gunneridae</taxon>
        <taxon>Pentapetalae</taxon>
        <taxon>asterids</taxon>
        <taxon>campanulids</taxon>
        <taxon>Asterales</taxon>
        <taxon>Asteraceae</taxon>
        <taxon>Cichorioideae</taxon>
        <taxon>Cichorieae</taxon>
        <taxon>Cichoriinae</taxon>
        <taxon>Cichorium</taxon>
    </lineage>
</organism>
<evidence type="ECO:0000313" key="2">
    <source>
        <dbReference type="Proteomes" id="UP001055811"/>
    </source>
</evidence>
<protein>
    <submittedName>
        <fullName evidence="1">Uncharacterized protein</fullName>
    </submittedName>
</protein>
<reference evidence="1 2" key="2">
    <citation type="journal article" date="2022" name="Mol. Ecol. Resour.">
        <title>The genomes of chicory, endive, great burdock and yacon provide insights into Asteraceae paleo-polyploidization history and plant inulin production.</title>
        <authorList>
            <person name="Fan W."/>
            <person name="Wang S."/>
            <person name="Wang H."/>
            <person name="Wang A."/>
            <person name="Jiang F."/>
            <person name="Liu H."/>
            <person name="Zhao H."/>
            <person name="Xu D."/>
            <person name="Zhang Y."/>
        </authorList>
    </citation>
    <scope>NUCLEOTIDE SEQUENCE [LARGE SCALE GENOMIC DNA]</scope>
    <source>
        <strain evidence="2">cv. Punajuju</strain>
        <tissue evidence="1">Leaves</tissue>
    </source>
</reference>
<gene>
    <name evidence="1" type="ORF">L2E82_10585</name>
</gene>
<proteinExistence type="predicted"/>
<reference evidence="2" key="1">
    <citation type="journal article" date="2022" name="Mol. Ecol. Resour.">
        <title>The genomes of chicory, endive, great burdock and yacon provide insights into Asteraceae palaeo-polyploidization history and plant inulin production.</title>
        <authorList>
            <person name="Fan W."/>
            <person name="Wang S."/>
            <person name="Wang H."/>
            <person name="Wang A."/>
            <person name="Jiang F."/>
            <person name="Liu H."/>
            <person name="Zhao H."/>
            <person name="Xu D."/>
            <person name="Zhang Y."/>
        </authorList>
    </citation>
    <scope>NUCLEOTIDE SEQUENCE [LARGE SCALE GENOMIC DNA]</scope>
    <source>
        <strain evidence="2">cv. Punajuju</strain>
    </source>
</reference>
<sequence length="167" mass="18316">MTVAVHMLLKTAMELRIRAGLMMAVEEIQPWEWQHRYKSVPHIMYLQVQTTYEMVIAVSDSGVVIVVGVSLGDGSTGGDWTTWDSSRGEKIEAYLCADGKLLIPPILHVFGVADSYDSVGLGDGPRVSDGDNTSGDWWRPMMVGEDCGGGSSKQSRHMDLGENAKRK</sequence>
<keyword evidence="2" id="KW-1185">Reference proteome</keyword>
<dbReference type="Proteomes" id="UP001055811">
    <property type="component" value="Linkage Group LG02"/>
</dbReference>
<dbReference type="EMBL" id="CM042010">
    <property type="protein sequence ID" value="KAI3780601.1"/>
    <property type="molecule type" value="Genomic_DNA"/>
</dbReference>
<comment type="caution">
    <text evidence="1">The sequence shown here is derived from an EMBL/GenBank/DDBJ whole genome shotgun (WGS) entry which is preliminary data.</text>
</comment>